<keyword evidence="1" id="KW-1133">Transmembrane helix</keyword>
<keyword evidence="2" id="KW-0732">Signal</keyword>
<proteinExistence type="predicted"/>
<feature type="transmembrane region" description="Helical" evidence="1">
    <location>
        <begin position="81"/>
        <end position="102"/>
    </location>
</feature>
<protein>
    <recommendedName>
        <fullName evidence="3">Nodulin-like domain-containing protein</fullName>
    </recommendedName>
</protein>
<gene>
    <name evidence="4" type="ORF">Golob_008223</name>
</gene>
<feature type="domain" description="Nodulin-like" evidence="3">
    <location>
        <begin position="25"/>
        <end position="111"/>
    </location>
</feature>
<reference evidence="4 5" key="1">
    <citation type="journal article" date="2019" name="Genome Biol. Evol.">
        <title>Insights into the evolution of the New World diploid cottons (Gossypium, subgenus Houzingenia) based on genome sequencing.</title>
        <authorList>
            <person name="Grover C.E."/>
            <person name="Arick M.A. 2nd"/>
            <person name="Thrash A."/>
            <person name="Conover J.L."/>
            <person name="Sanders W.S."/>
            <person name="Peterson D.G."/>
            <person name="Frelichowski J.E."/>
            <person name="Scheffler J.A."/>
            <person name="Scheffler B.E."/>
            <person name="Wendel J.F."/>
        </authorList>
    </citation>
    <scope>NUCLEOTIDE SEQUENCE [LARGE SCALE GENOMIC DNA]</scope>
    <source>
        <strain evidence="4">157</strain>
        <tissue evidence="4">Leaf</tissue>
    </source>
</reference>
<keyword evidence="5" id="KW-1185">Reference proteome</keyword>
<evidence type="ECO:0000313" key="4">
    <source>
        <dbReference type="EMBL" id="MBA0563231.1"/>
    </source>
</evidence>
<keyword evidence="1" id="KW-0472">Membrane</keyword>
<evidence type="ECO:0000259" key="3">
    <source>
        <dbReference type="Pfam" id="PF06813"/>
    </source>
</evidence>
<evidence type="ECO:0000256" key="1">
    <source>
        <dbReference type="SAM" id="Phobius"/>
    </source>
</evidence>
<dbReference type="AlphaFoldDB" id="A0A7J8MET9"/>
<evidence type="ECO:0000313" key="5">
    <source>
        <dbReference type="Proteomes" id="UP000593572"/>
    </source>
</evidence>
<feature type="transmembrane region" description="Helical" evidence="1">
    <location>
        <begin position="41"/>
        <end position="60"/>
    </location>
</feature>
<accession>A0A7J8MET9</accession>
<feature type="chain" id="PRO_5029752233" description="Nodulin-like domain-containing protein" evidence="2">
    <location>
        <begin position="22"/>
        <end position="162"/>
    </location>
</feature>
<dbReference type="InterPro" id="IPR010658">
    <property type="entry name" value="Nodulin-like"/>
</dbReference>
<organism evidence="4 5">
    <name type="scientific">Gossypium lobatum</name>
    <dbReference type="NCBI Taxonomy" id="34289"/>
    <lineage>
        <taxon>Eukaryota</taxon>
        <taxon>Viridiplantae</taxon>
        <taxon>Streptophyta</taxon>
        <taxon>Embryophyta</taxon>
        <taxon>Tracheophyta</taxon>
        <taxon>Spermatophyta</taxon>
        <taxon>Magnoliopsida</taxon>
        <taxon>eudicotyledons</taxon>
        <taxon>Gunneridae</taxon>
        <taxon>Pentapetalae</taxon>
        <taxon>rosids</taxon>
        <taxon>malvids</taxon>
        <taxon>Malvales</taxon>
        <taxon>Malvaceae</taxon>
        <taxon>Malvoideae</taxon>
        <taxon>Gossypium</taxon>
    </lineage>
</organism>
<sequence>MLVRLLVSLLALTLIIIPTGATQDSTAIFFDLCFALFSNDLARFLIMLFVIPFFVCLLVISFFYEIPQSTTIAAEKEETRYFAIFSIVAVIVVVYLLAYSLIELELAWSGSKLTWSDSNRYWKRETTSTAEERKVIIEKTKVVAFATAEEATTLVEKFKDTG</sequence>
<keyword evidence="1" id="KW-0812">Transmembrane</keyword>
<dbReference type="Pfam" id="PF06813">
    <property type="entry name" value="Nodulin-like"/>
    <property type="match status" value="1"/>
</dbReference>
<name>A0A7J8MET9_9ROSI</name>
<dbReference type="Proteomes" id="UP000593572">
    <property type="component" value="Unassembled WGS sequence"/>
</dbReference>
<dbReference type="EMBL" id="JABEZX010000008">
    <property type="protein sequence ID" value="MBA0563231.1"/>
    <property type="molecule type" value="Genomic_DNA"/>
</dbReference>
<evidence type="ECO:0000256" key="2">
    <source>
        <dbReference type="SAM" id="SignalP"/>
    </source>
</evidence>
<comment type="caution">
    <text evidence="4">The sequence shown here is derived from an EMBL/GenBank/DDBJ whole genome shotgun (WGS) entry which is preliminary data.</text>
</comment>
<feature type="signal peptide" evidence="2">
    <location>
        <begin position="1"/>
        <end position="21"/>
    </location>
</feature>